<keyword evidence="1" id="KW-1133">Transmembrane helix</keyword>
<dbReference type="EMBL" id="UOEV01000049">
    <property type="protein sequence ID" value="VAW32431.1"/>
    <property type="molecule type" value="Genomic_DNA"/>
</dbReference>
<evidence type="ECO:0000256" key="1">
    <source>
        <dbReference type="SAM" id="Phobius"/>
    </source>
</evidence>
<dbReference type="AlphaFoldDB" id="A0A3B0UMN9"/>
<gene>
    <name evidence="2" type="ORF">MNBD_CPR01-348</name>
</gene>
<sequence length="121" mass="14099">MANFTVFIFGFAVIALVSNILFKLIQAQKELEMKKETLRIKKELEMCFVYMNEIVTKCSLDETLGLEIKSLEKTFNDTKDEIKENPDWNKVYVIMCIMRNIILNKTSSIIDELSKKPPLRS</sequence>
<evidence type="ECO:0000313" key="2">
    <source>
        <dbReference type="EMBL" id="VAW32431.1"/>
    </source>
</evidence>
<keyword evidence="1" id="KW-0812">Transmembrane</keyword>
<accession>A0A3B0UMN9</accession>
<reference evidence="2" key="1">
    <citation type="submission" date="2018-06" db="EMBL/GenBank/DDBJ databases">
        <authorList>
            <person name="Zhirakovskaya E."/>
        </authorList>
    </citation>
    <scope>NUCLEOTIDE SEQUENCE</scope>
</reference>
<organism evidence="2">
    <name type="scientific">hydrothermal vent metagenome</name>
    <dbReference type="NCBI Taxonomy" id="652676"/>
    <lineage>
        <taxon>unclassified sequences</taxon>
        <taxon>metagenomes</taxon>
        <taxon>ecological metagenomes</taxon>
    </lineage>
</organism>
<name>A0A3B0UMN9_9ZZZZ</name>
<keyword evidence="1" id="KW-0472">Membrane</keyword>
<protein>
    <submittedName>
        <fullName evidence="2">Uncharacterized protein</fullName>
    </submittedName>
</protein>
<feature type="transmembrane region" description="Helical" evidence="1">
    <location>
        <begin position="6"/>
        <end position="25"/>
    </location>
</feature>
<proteinExistence type="predicted"/>